<organism evidence="1 2">
    <name type="scientific">Diphasiastrum complanatum</name>
    <name type="common">Issler's clubmoss</name>
    <name type="synonym">Lycopodium complanatum</name>
    <dbReference type="NCBI Taxonomy" id="34168"/>
    <lineage>
        <taxon>Eukaryota</taxon>
        <taxon>Viridiplantae</taxon>
        <taxon>Streptophyta</taxon>
        <taxon>Embryophyta</taxon>
        <taxon>Tracheophyta</taxon>
        <taxon>Lycopodiopsida</taxon>
        <taxon>Lycopodiales</taxon>
        <taxon>Lycopodiaceae</taxon>
        <taxon>Lycopodioideae</taxon>
        <taxon>Diphasiastrum</taxon>
    </lineage>
</organism>
<accession>A0ACC2DBA9</accession>
<proteinExistence type="predicted"/>
<sequence>MADDQPPPEATTDPPPPASAPLTPPPFLSFLPFNQQIPSPFWQQIPLPFPIVNLQPHSQINHGGVPYVAMPVEDAQRGVVASRSASVPGIVQARKLLPPSSSAQLGGHVAVPSQASVAGMQLFAESPESTLLDPQTSPPPPSSGLHTSNLRPRLPQAETHVPSMRSSYHQQIYPPPLAAHQDVVADRRLFFSTLTKFHAFFETQLVIPKVEGDELDLHLLYCLVTANGGLEQVIKLKKWNHIFAAFGLPTRVLSQPYFFRKHYSNLLHHYEQVYFFRREGELVPPPVPLPSPNLLSPSQFHDQQLSYPVGENLEPVKKRRRKRFDRVEMLEADAGKLVGRVVNGAIDGKFEHGYLVTVHVGTEKLRGILYNVPVVNNTQQFAAVPELKNNVGVPASSSSFQVGLPCKRRGKVSKRDPNAPRLNRSGYNFFFAEQRSRLKHLGSENAEITRIIGDMWQRLTEQERSHIYFEDRAIRNDIRRKRRIIMRGGNCSCSKDKILDFIEAF</sequence>
<protein>
    <submittedName>
        <fullName evidence="1">Uncharacterized protein</fullName>
    </submittedName>
</protein>
<keyword evidence="2" id="KW-1185">Reference proteome</keyword>
<reference evidence="2" key="1">
    <citation type="journal article" date="2024" name="Proc. Natl. Acad. Sci. U.S.A.">
        <title>Extraordinary preservation of gene collinearity over three hundred million years revealed in homosporous lycophytes.</title>
        <authorList>
            <person name="Li C."/>
            <person name="Wickell D."/>
            <person name="Kuo L.Y."/>
            <person name="Chen X."/>
            <person name="Nie B."/>
            <person name="Liao X."/>
            <person name="Peng D."/>
            <person name="Ji J."/>
            <person name="Jenkins J."/>
            <person name="Williams M."/>
            <person name="Shu S."/>
            <person name="Plott C."/>
            <person name="Barry K."/>
            <person name="Rajasekar S."/>
            <person name="Grimwood J."/>
            <person name="Han X."/>
            <person name="Sun S."/>
            <person name="Hou Z."/>
            <person name="He W."/>
            <person name="Dai G."/>
            <person name="Sun C."/>
            <person name="Schmutz J."/>
            <person name="Leebens-Mack J.H."/>
            <person name="Li F.W."/>
            <person name="Wang L."/>
        </authorList>
    </citation>
    <scope>NUCLEOTIDE SEQUENCE [LARGE SCALE GENOMIC DNA]</scope>
    <source>
        <strain evidence="2">cv. PW_Plant_1</strain>
    </source>
</reference>
<gene>
    <name evidence="1" type="ORF">O6H91_06G013900</name>
</gene>
<dbReference type="EMBL" id="CM055097">
    <property type="protein sequence ID" value="KAJ7551407.1"/>
    <property type="molecule type" value="Genomic_DNA"/>
</dbReference>
<dbReference type="Proteomes" id="UP001162992">
    <property type="component" value="Chromosome 6"/>
</dbReference>
<evidence type="ECO:0000313" key="1">
    <source>
        <dbReference type="EMBL" id="KAJ7551407.1"/>
    </source>
</evidence>
<evidence type="ECO:0000313" key="2">
    <source>
        <dbReference type="Proteomes" id="UP001162992"/>
    </source>
</evidence>
<name>A0ACC2DBA9_DIPCM</name>
<comment type="caution">
    <text evidence="1">The sequence shown here is derived from an EMBL/GenBank/DDBJ whole genome shotgun (WGS) entry which is preliminary data.</text>
</comment>